<dbReference type="SMART" id="SM00387">
    <property type="entry name" value="HATPase_c"/>
    <property type="match status" value="1"/>
</dbReference>
<evidence type="ECO:0000256" key="5">
    <source>
        <dbReference type="ARBA" id="ARBA00022840"/>
    </source>
</evidence>
<dbReference type="NCBIfam" id="TIGR01059">
    <property type="entry name" value="gyrB"/>
    <property type="match status" value="1"/>
</dbReference>
<dbReference type="SUPFAM" id="SSF54211">
    <property type="entry name" value="Ribosomal protein S5 domain 2-like"/>
    <property type="match status" value="1"/>
</dbReference>
<keyword evidence="7 10" id="KW-0799">Topoisomerase</keyword>
<keyword evidence="4 10" id="KW-0547">Nucleotide-binding</keyword>
<dbReference type="GO" id="GO:0006261">
    <property type="term" value="P:DNA-templated DNA replication"/>
    <property type="evidence" value="ECO:0007669"/>
    <property type="project" value="UniProtKB-UniRule"/>
</dbReference>
<keyword evidence="10" id="KW-0963">Cytoplasm</keyword>
<evidence type="ECO:0000256" key="4">
    <source>
        <dbReference type="ARBA" id="ARBA00022741"/>
    </source>
</evidence>
<dbReference type="SUPFAM" id="SSF56719">
    <property type="entry name" value="Type II DNA topoisomerase"/>
    <property type="match status" value="1"/>
</dbReference>
<dbReference type="PRINTS" id="PR01159">
    <property type="entry name" value="DNAGYRASEB"/>
</dbReference>
<evidence type="ECO:0000256" key="6">
    <source>
        <dbReference type="ARBA" id="ARBA00022842"/>
    </source>
</evidence>
<feature type="binding site" evidence="10">
    <location>
        <position position="496"/>
    </location>
    <ligand>
        <name>Mg(2+)</name>
        <dbReference type="ChEBI" id="CHEBI:18420"/>
        <label>2</label>
    </ligand>
</feature>
<proteinExistence type="inferred from homology"/>
<evidence type="ECO:0000256" key="7">
    <source>
        <dbReference type="ARBA" id="ARBA00023029"/>
    </source>
</evidence>
<evidence type="ECO:0000256" key="8">
    <source>
        <dbReference type="ARBA" id="ARBA00023125"/>
    </source>
</evidence>
<dbReference type="InterPro" id="IPR000565">
    <property type="entry name" value="Topo_IIA_B"/>
</dbReference>
<dbReference type="Proteomes" id="UP000789941">
    <property type="component" value="Unassembled WGS sequence"/>
</dbReference>
<evidence type="ECO:0000256" key="2">
    <source>
        <dbReference type="ARBA" id="ARBA00010708"/>
    </source>
</evidence>
<dbReference type="GO" id="GO:0003677">
    <property type="term" value="F:DNA binding"/>
    <property type="evidence" value="ECO:0007669"/>
    <property type="project" value="UniProtKB-KW"/>
</dbReference>
<dbReference type="InterPro" id="IPR013506">
    <property type="entry name" value="Topo_IIA_bsu_dom2"/>
</dbReference>
<organism evidence="12 13">
    <name type="scientific">Candidatus Bilamarchaeum dharawalense</name>
    <dbReference type="NCBI Taxonomy" id="2885759"/>
    <lineage>
        <taxon>Archaea</taxon>
        <taxon>Candidatus Micrarchaeota</taxon>
        <taxon>Candidatus Micrarchaeia</taxon>
        <taxon>Candidatus Anstonellales</taxon>
        <taxon>Candidatus Bilamarchaeaceae</taxon>
        <taxon>Candidatus Bilamarchaeum</taxon>
    </lineage>
</organism>
<dbReference type="InterPro" id="IPR034160">
    <property type="entry name" value="TOPRIM_GyrB"/>
</dbReference>
<dbReference type="CDD" id="cd16928">
    <property type="entry name" value="HATPase_GyrB-like"/>
    <property type="match status" value="1"/>
</dbReference>
<protein>
    <recommendedName>
        <fullName evidence="10">DNA gyrase subunit B</fullName>
        <ecNumber evidence="10">5.6.2.2</ecNumber>
    </recommendedName>
</protein>
<dbReference type="InterPro" id="IPR011557">
    <property type="entry name" value="GyrB"/>
</dbReference>
<dbReference type="HAMAP" id="MF_01898">
    <property type="entry name" value="GyrB"/>
    <property type="match status" value="1"/>
</dbReference>
<dbReference type="PANTHER" id="PTHR45866:SF1">
    <property type="entry name" value="DNA GYRASE SUBUNIT B, MITOCHONDRIAL"/>
    <property type="match status" value="1"/>
</dbReference>
<dbReference type="Gene3D" id="3.30.565.10">
    <property type="entry name" value="Histidine kinase-like ATPase, C-terminal domain"/>
    <property type="match status" value="1"/>
</dbReference>
<dbReference type="FunFam" id="3.30.565.10:FF:000002">
    <property type="entry name" value="DNA gyrase subunit B"/>
    <property type="match status" value="1"/>
</dbReference>
<dbReference type="PANTHER" id="PTHR45866">
    <property type="entry name" value="DNA GYRASE/TOPOISOMERASE SUBUNIT B"/>
    <property type="match status" value="1"/>
</dbReference>
<feature type="binding site" evidence="10">
    <location>
        <position position="494"/>
    </location>
    <ligand>
        <name>Mg(2+)</name>
        <dbReference type="ChEBI" id="CHEBI:18420"/>
        <label>1</label>
        <note>catalytic</note>
    </ligand>
</feature>
<dbReference type="SUPFAM" id="SSF55874">
    <property type="entry name" value="ATPase domain of HSP90 chaperone/DNA topoisomerase II/histidine kinase"/>
    <property type="match status" value="1"/>
</dbReference>
<dbReference type="EMBL" id="CABMJJ010000009">
    <property type="protein sequence ID" value="VVC04296.1"/>
    <property type="molecule type" value="Genomic_DNA"/>
</dbReference>
<dbReference type="InterPro" id="IPR003594">
    <property type="entry name" value="HATPase_dom"/>
</dbReference>
<dbReference type="FunFam" id="3.40.50.670:FF:000002">
    <property type="entry name" value="DNA gyrase subunit B"/>
    <property type="match status" value="1"/>
</dbReference>
<reference evidence="12 13" key="1">
    <citation type="submission" date="2019-08" db="EMBL/GenBank/DDBJ databases">
        <authorList>
            <person name="Vazquez-Campos X."/>
        </authorList>
    </citation>
    <scope>NUCLEOTIDE SEQUENCE [LARGE SCALE GENOMIC DNA]</scope>
    <source>
        <strain evidence="12">LFW-283_2</strain>
    </source>
</reference>
<keyword evidence="5 10" id="KW-0067">ATP-binding</keyword>
<comment type="subunit">
    <text evidence="10">Heterotetramer, composed of two GyrA and two GyrB chains. In the heterotetramer, GyrA contains the active site tyrosine that forms a transient covalent intermediate with DNA, while GyrB binds cofactors and catalyzes ATP hydrolysis.</text>
</comment>
<feature type="binding site" evidence="10">
    <location>
        <position position="421"/>
    </location>
    <ligand>
        <name>Mg(2+)</name>
        <dbReference type="ChEBI" id="CHEBI:18420"/>
        <label>1</label>
        <note>catalytic</note>
    </ligand>
</feature>
<comment type="similarity">
    <text evidence="2 10">Belongs to the type II topoisomerase GyrB family.</text>
</comment>
<keyword evidence="3 10" id="KW-0479">Metal-binding</keyword>
<feature type="domain" description="Toprim" evidence="11">
    <location>
        <begin position="415"/>
        <end position="529"/>
    </location>
</feature>
<evidence type="ECO:0000256" key="9">
    <source>
        <dbReference type="ARBA" id="ARBA00023235"/>
    </source>
</evidence>
<dbReference type="GO" id="GO:0034335">
    <property type="term" value="F:DNA negative supercoiling activity"/>
    <property type="evidence" value="ECO:0007669"/>
    <property type="project" value="UniProtKB-ARBA"/>
</dbReference>
<dbReference type="GO" id="GO:0005524">
    <property type="term" value="F:ATP binding"/>
    <property type="evidence" value="ECO:0007669"/>
    <property type="project" value="UniProtKB-UniRule"/>
</dbReference>
<sequence length="629" mass="70584">MNDETNYTAKEIQVLAGLEGVRKRPGMYIGDTYKRGLHHLVFEIVDNSIDEALAGYCKNITVVLNKDGSTAIKDDGRGIPVDKHTSGKSALEVVSSSLHAGGKFEKKAYKVSGGLHGVGMSVVNALSESMRIDVHREGKIHSIGYSKGKVVSPVSIVGDTTHRGTVVTFKPDPTIFQSCEFDYEYLKERIMELAFLNKGLVMHLIDERNGKTEQFCYQGGIVEFVTYLNQARNRLHDPVYFTKKADHIEIEVALQYTDSYNEMIYSFVNDIKTIEGGTHLVGFRTAVTRAVNDFARSNKLIKEDHKLTGDDAIEGMTAILSLKIPEPQFEGQTKTKLGNSEVRGYVDSMLYDALKTYFEEHPQEAKQVMNKVVNAMEAREAAQKAKELIRRKNVFESSILPGKLADCSEEDPAKSEIYFVEGDSAGGSSKQARDRRTQAILPLRGKILNVEKAPMHKVLTSEEIKNIVVSIGAGFKDDFDVKKVRYHKIIIMTDADVDGSHIRTLILTLFYRYFRSVIEQGYLYIAQPPLYRIQKGKHIQYAYSDAQLAEILKQVGEGSGIQRYKGLGEMNPTQLWETTMNPETRTLKKVTIEDGIVADELFTILMGDQVEPRKKFIEEHAALVKNLDI</sequence>
<name>A0A5E4LWQ2_9ARCH</name>
<gene>
    <name evidence="10 12" type="primary">gyrB</name>
    <name evidence="12" type="ORF">LFW2832_00860</name>
</gene>
<dbReference type="InterPro" id="IPR036890">
    <property type="entry name" value="HATPase_C_sf"/>
</dbReference>
<dbReference type="GO" id="GO:0046872">
    <property type="term" value="F:metal ion binding"/>
    <property type="evidence" value="ECO:0007669"/>
    <property type="project" value="UniProtKB-KW"/>
</dbReference>
<accession>A0A5E4LWQ2</accession>
<dbReference type="InterPro" id="IPR020568">
    <property type="entry name" value="Ribosomal_Su5_D2-typ_SF"/>
</dbReference>
<keyword evidence="9 10" id="KW-0413">Isomerase</keyword>
<dbReference type="PROSITE" id="PS50880">
    <property type="entry name" value="TOPRIM"/>
    <property type="match status" value="1"/>
</dbReference>
<dbReference type="InterPro" id="IPR006171">
    <property type="entry name" value="TOPRIM_dom"/>
</dbReference>
<evidence type="ECO:0000256" key="3">
    <source>
        <dbReference type="ARBA" id="ARBA00022723"/>
    </source>
</evidence>
<dbReference type="InterPro" id="IPR001241">
    <property type="entry name" value="Topo_IIA"/>
</dbReference>
<dbReference type="InterPro" id="IPR002288">
    <property type="entry name" value="DNA_gyrase_B_C"/>
</dbReference>
<dbReference type="FunFam" id="3.30.230.10:FF:000005">
    <property type="entry name" value="DNA gyrase subunit B"/>
    <property type="match status" value="1"/>
</dbReference>
<dbReference type="NCBIfam" id="NF004189">
    <property type="entry name" value="PRK05644.1"/>
    <property type="match status" value="1"/>
</dbReference>
<keyword evidence="8" id="KW-0238">DNA-binding</keyword>
<evidence type="ECO:0000256" key="1">
    <source>
        <dbReference type="ARBA" id="ARBA00000185"/>
    </source>
</evidence>
<dbReference type="Gene3D" id="3.40.50.670">
    <property type="match status" value="1"/>
</dbReference>
<dbReference type="NCBIfam" id="NF011501">
    <property type="entry name" value="PRK14939.1"/>
    <property type="match status" value="1"/>
</dbReference>
<dbReference type="Pfam" id="PF00204">
    <property type="entry name" value="DNA_gyraseB"/>
    <property type="match status" value="1"/>
</dbReference>
<dbReference type="Pfam" id="PF01751">
    <property type="entry name" value="Toprim"/>
    <property type="match status" value="1"/>
</dbReference>
<evidence type="ECO:0000313" key="13">
    <source>
        <dbReference type="Proteomes" id="UP000789941"/>
    </source>
</evidence>
<evidence type="ECO:0000256" key="10">
    <source>
        <dbReference type="HAMAP-Rule" id="MF_01898"/>
    </source>
</evidence>
<comment type="subcellular location">
    <subcellularLocation>
        <location evidence="10">Cytoplasm</location>
    </subcellularLocation>
</comment>
<feature type="site" description="Interaction with DNA" evidence="10">
    <location>
        <position position="446"/>
    </location>
</feature>
<dbReference type="AlphaFoldDB" id="A0A5E4LWQ2"/>
<dbReference type="InterPro" id="IPR013760">
    <property type="entry name" value="Topo_IIA-like_dom_sf"/>
</dbReference>
<feature type="binding site" evidence="10">
    <location>
        <position position="494"/>
    </location>
    <ligand>
        <name>Mg(2+)</name>
        <dbReference type="ChEBI" id="CHEBI:18420"/>
        <label>2</label>
    </ligand>
</feature>
<dbReference type="EC" id="5.6.2.2" evidence="10"/>
<dbReference type="SMART" id="SM00433">
    <property type="entry name" value="TOP2c"/>
    <property type="match status" value="1"/>
</dbReference>
<dbReference type="Gene3D" id="3.30.230.10">
    <property type="match status" value="1"/>
</dbReference>
<dbReference type="GO" id="GO:0005694">
    <property type="term" value="C:chromosome"/>
    <property type="evidence" value="ECO:0007669"/>
    <property type="project" value="InterPro"/>
</dbReference>
<keyword evidence="6 10" id="KW-0460">Magnesium</keyword>
<dbReference type="Pfam" id="PF00986">
    <property type="entry name" value="DNA_gyraseB_C"/>
    <property type="match status" value="1"/>
</dbReference>
<comment type="miscellaneous">
    <text evidence="10">Few gyrases are as efficient as E.coli at forming negative supercoils. Not all organisms have 2 type II topoisomerases; in organisms with a single type II topoisomerase this enzyme also has to decatenate newly replicated chromosomes.</text>
</comment>
<comment type="cofactor">
    <cofactor evidence="10">
        <name>Mg(2+)</name>
        <dbReference type="ChEBI" id="CHEBI:18420"/>
    </cofactor>
    <cofactor evidence="10">
        <name>Mn(2+)</name>
        <dbReference type="ChEBI" id="CHEBI:29035"/>
    </cofactor>
    <cofactor evidence="10">
        <name>Ca(2+)</name>
        <dbReference type="ChEBI" id="CHEBI:29108"/>
    </cofactor>
    <text evidence="10">Binds two Mg(2+) per subunit. The magnesium ions form salt bridges with both the protein and the DNA. Can also accept other divalent metal cations, such as Mn(2+) or Ca(2+).</text>
</comment>
<comment type="caution">
    <text evidence="12">The sequence shown here is derived from an EMBL/GenBank/DDBJ whole genome shotgun (WGS) entry which is preliminary data.</text>
</comment>
<dbReference type="PRINTS" id="PR00418">
    <property type="entry name" value="TPI2FAMILY"/>
</dbReference>
<dbReference type="InterPro" id="IPR014721">
    <property type="entry name" value="Ribsml_uS5_D2-typ_fold_subgr"/>
</dbReference>
<dbReference type="InterPro" id="IPR013759">
    <property type="entry name" value="Topo_IIA_B_C"/>
</dbReference>
<dbReference type="GO" id="GO:0005737">
    <property type="term" value="C:cytoplasm"/>
    <property type="evidence" value="ECO:0007669"/>
    <property type="project" value="UniProtKB-SubCell"/>
</dbReference>
<dbReference type="CDD" id="cd03366">
    <property type="entry name" value="TOPRIM_TopoIIA_GyrB"/>
    <property type="match status" value="1"/>
</dbReference>
<evidence type="ECO:0000259" key="11">
    <source>
        <dbReference type="PROSITE" id="PS50880"/>
    </source>
</evidence>
<dbReference type="Pfam" id="PF02518">
    <property type="entry name" value="HATPase_c"/>
    <property type="match status" value="1"/>
</dbReference>
<dbReference type="CDD" id="cd00822">
    <property type="entry name" value="TopoII_Trans_DNA_gyrase"/>
    <property type="match status" value="1"/>
</dbReference>
<evidence type="ECO:0000313" key="12">
    <source>
        <dbReference type="EMBL" id="VVC04296.1"/>
    </source>
</evidence>
<comment type="function">
    <text evidence="10">A type II topoisomerase that negatively supercoils closed circular double-stranded (ds) DNA in an ATP-dependent manner to modulate DNA topology and maintain chromosomes in an underwound state. Negative supercoiling favors strand separation, and DNA replication, transcription, recombination and repair, all of which involve strand separation. Also able to catalyze the interconversion of other topological isomers of dsDNA rings, including catenanes and knotted rings. Type II topoisomerases break and join 2 DNA strands simultaneously in an ATP-dependent manner.</text>
</comment>
<dbReference type="GO" id="GO:0006265">
    <property type="term" value="P:DNA topological change"/>
    <property type="evidence" value="ECO:0007669"/>
    <property type="project" value="UniProtKB-UniRule"/>
</dbReference>
<comment type="catalytic activity">
    <reaction evidence="1 10">
        <text>ATP-dependent breakage, passage and rejoining of double-stranded DNA.</text>
        <dbReference type="EC" id="5.6.2.2"/>
    </reaction>
</comment>
<feature type="site" description="Interaction with DNA" evidence="10">
    <location>
        <position position="449"/>
    </location>
</feature>